<gene>
    <name evidence="6" type="ORF">DFR44_11234</name>
</gene>
<dbReference type="InterPro" id="IPR003772">
    <property type="entry name" value="YceD"/>
</dbReference>
<comment type="function">
    <text evidence="1">Plays a role in synthesis, processing and/or stability of 23S rRNA.</text>
</comment>
<keyword evidence="7" id="KW-1185">Reference proteome</keyword>
<name>A0A4R6Y770_9BURK</name>
<reference evidence="6 7" key="1">
    <citation type="submission" date="2019-03" db="EMBL/GenBank/DDBJ databases">
        <title>Genomic Encyclopedia of Type Strains, Phase IV (KMG-IV): sequencing the most valuable type-strain genomes for metagenomic binning, comparative biology and taxonomic classification.</title>
        <authorList>
            <person name="Goeker M."/>
        </authorList>
    </citation>
    <scope>NUCLEOTIDE SEQUENCE [LARGE SCALE GENOMIC DNA]</scope>
    <source>
        <strain evidence="6 7">DSM 102852</strain>
    </source>
</reference>
<accession>A0A4R6Y770</accession>
<dbReference type="GO" id="GO:0005829">
    <property type="term" value="C:cytosol"/>
    <property type="evidence" value="ECO:0007669"/>
    <property type="project" value="TreeGrafter"/>
</dbReference>
<dbReference type="PANTHER" id="PTHR38099:SF1">
    <property type="entry name" value="LARGE RIBOSOMAL RNA SUBUNIT ACCUMULATION PROTEIN YCED"/>
    <property type="match status" value="1"/>
</dbReference>
<dbReference type="OrthoDB" id="5297600at2"/>
<dbReference type="Pfam" id="PF02620">
    <property type="entry name" value="YceD"/>
    <property type="match status" value="1"/>
</dbReference>
<evidence type="ECO:0000256" key="4">
    <source>
        <dbReference type="ARBA" id="ARBA00022517"/>
    </source>
</evidence>
<dbReference type="AlphaFoldDB" id="A0A4R6Y770"/>
<protein>
    <recommendedName>
        <fullName evidence="3">Large ribosomal RNA subunit accumulation protein YceD</fullName>
    </recommendedName>
    <alternativeName>
        <fullName evidence="5">23S rRNA accumulation protein YceD</fullName>
    </alternativeName>
</protein>
<evidence type="ECO:0000256" key="1">
    <source>
        <dbReference type="ARBA" id="ARBA00002868"/>
    </source>
</evidence>
<evidence type="ECO:0000313" key="6">
    <source>
        <dbReference type="EMBL" id="TDR31165.1"/>
    </source>
</evidence>
<evidence type="ECO:0000256" key="3">
    <source>
        <dbReference type="ARBA" id="ARBA00015716"/>
    </source>
</evidence>
<evidence type="ECO:0000313" key="7">
    <source>
        <dbReference type="Proteomes" id="UP000294480"/>
    </source>
</evidence>
<dbReference type="EMBL" id="SNZE01000012">
    <property type="protein sequence ID" value="TDR31165.1"/>
    <property type="molecule type" value="Genomic_DNA"/>
</dbReference>
<proteinExistence type="inferred from homology"/>
<dbReference type="PANTHER" id="PTHR38099">
    <property type="entry name" value="LARGE RIBOSOMAL RNA SUBUNIT ACCUMULATION PROTEIN YCED"/>
    <property type="match status" value="1"/>
</dbReference>
<dbReference type="RefSeq" id="WP_133620427.1">
    <property type="nucleotide sequence ID" value="NZ_SNZE01000012.1"/>
</dbReference>
<dbReference type="Proteomes" id="UP000294480">
    <property type="component" value="Unassembled WGS sequence"/>
</dbReference>
<comment type="similarity">
    <text evidence="2">Belongs to the DUF177 domain family.</text>
</comment>
<comment type="caution">
    <text evidence="6">The sequence shown here is derived from an EMBL/GenBank/DDBJ whole genome shotgun (WGS) entry which is preliminary data.</text>
</comment>
<evidence type="ECO:0000256" key="5">
    <source>
        <dbReference type="ARBA" id="ARBA00031841"/>
    </source>
</evidence>
<keyword evidence="4" id="KW-0690">Ribosome biogenesis</keyword>
<organism evidence="6 7">
    <name type="scientific">Hydromonas duriensis</name>
    <dbReference type="NCBI Taxonomy" id="1527608"/>
    <lineage>
        <taxon>Bacteria</taxon>
        <taxon>Pseudomonadati</taxon>
        <taxon>Pseudomonadota</taxon>
        <taxon>Betaproteobacteria</taxon>
        <taxon>Burkholderiales</taxon>
        <taxon>Burkholderiaceae</taxon>
        <taxon>Hydromonas</taxon>
    </lineage>
</organism>
<sequence>MNTETTPNTTQHWPHDVFALAKHNETLEGELRIADLTRLHPELSQKTGALTYRVTGFTNDAQHPMLHIIINGELHMVCQRCLEEMTQTIDVDNLLHLVHSEAELDNEEDEINAILAGDEFPEKIVGSQSFDIFALLEDEVILSLPHSVTHTVCDKALPTSSGEKITPFSVLSKLKS</sequence>
<dbReference type="GO" id="GO:0042254">
    <property type="term" value="P:ribosome biogenesis"/>
    <property type="evidence" value="ECO:0007669"/>
    <property type="project" value="UniProtKB-KW"/>
</dbReference>
<evidence type="ECO:0000256" key="2">
    <source>
        <dbReference type="ARBA" id="ARBA00010740"/>
    </source>
</evidence>
<dbReference type="InterPro" id="IPR039255">
    <property type="entry name" value="YceD_bac"/>
</dbReference>